<feature type="binding site" evidence="9">
    <location>
        <position position="308"/>
    </location>
    <ligand>
        <name>ADP</name>
        <dbReference type="ChEBI" id="CHEBI:456216"/>
    </ligand>
</feature>
<evidence type="ECO:0000256" key="8">
    <source>
        <dbReference type="ARBA" id="ARBA00052101"/>
    </source>
</evidence>
<dbReference type="GO" id="GO:0005524">
    <property type="term" value="F:ATP binding"/>
    <property type="evidence" value="ECO:0007669"/>
    <property type="project" value="UniProtKB-UniRule"/>
</dbReference>
<proteinExistence type="inferred from homology"/>
<dbReference type="Pfam" id="PF02782">
    <property type="entry name" value="FGGY_C"/>
    <property type="match status" value="1"/>
</dbReference>
<feature type="binding site" evidence="9">
    <location>
        <position position="81"/>
    </location>
    <ligand>
        <name>sn-glycerol 3-phosphate</name>
        <dbReference type="ChEBI" id="CHEBI:57597"/>
    </ligand>
</feature>
<feature type="binding site" evidence="9">
    <location>
        <position position="81"/>
    </location>
    <ligand>
        <name>glycerol</name>
        <dbReference type="ChEBI" id="CHEBI:17754"/>
    </ligand>
</feature>
<gene>
    <name evidence="9 13" type="primary">glpK</name>
    <name evidence="13" type="ORF">ENR23_12190</name>
</gene>
<feature type="binding site" evidence="9">
    <location>
        <position position="409"/>
    </location>
    <ligand>
        <name>ATP</name>
        <dbReference type="ChEBI" id="CHEBI:30616"/>
    </ligand>
</feature>
<comment type="similarity">
    <text evidence="2 9 10">Belongs to the FGGY kinase family.</text>
</comment>
<keyword evidence="4 9" id="KW-0547">Nucleotide-binding</keyword>
<dbReference type="Gene3D" id="3.30.420.40">
    <property type="match status" value="2"/>
</dbReference>
<feature type="binding site" evidence="9">
    <location>
        <position position="13"/>
    </location>
    <ligand>
        <name>sn-glycerol 3-phosphate</name>
        <dbReference type="ChEBI" id="CHEBI:57597"/>
    </ligand>
</feature>
<dbReference type="PROSITE" id="PS00445">
    <property type="entry name" value="FGGY_KINASES_2"/>
    <property type="match status" value="1"/>
</dbReference>
<keyword evidence="6 9" id="KW-0319">Glycerol metabolism</keyword>
<evidence type="ECO:0000313" key="13">
    <source>
        <dbReference type="EMBL" id="HGZ44152.1"/>
    </source>
</evidence>
<dbReference type="GO" id="GO:0005829">
    <property type="term" value="C:cytosol"/>
    <property type="evidence" value="ECO:0007669"/>
    <property type="project" value="UniProtKB-ARBA"/>
</dbReference>
<comment type="catalytic activity">
    <reaction evidence="8 9">
        <text>glycerol + ATP = sn-glycerol 3-phosphate + ADP + H(+)</text>
        <dbReference type="Rhea" id="RHEA:21644"/>
        <dbReference type="ChEBI" id="CHEBI:15378"/>
        <dbReference type="ChEBI" id="CHEBI:17754"/>
        <dbReference type="ChEBI" id="CHEBI:30616"/>
        <dbReference type="ChEBI" id="CHEBI:57597"/>
        <dbReference type="ChEBI" id="CHEBI:456216"/>
        <dbReference type="EC" id="2.7.1.30"/>
    </reaction>
</comment>
<feature type="binding site" evidence="9">
    <location>
        <position position="243"/>
    </location>
    <ligand>
        <name>glycerol</name>
        <dbReference type="ChEBI" id="CHEBI:17754"/>
    </ligand>
</feature>
<dbReference type="InterPro" id="IPR018484">
    <property type="entry name" value="FGGY_N"/>
</dbReference>
<evidence type="ECO:0000256" key="5">
    <source>
        <dbReference type="ARBA" id="ARBA00022777"/>
    </source>
</evidence>
<evidence type="ECO:0000256" key="3">
    <source>
        <dbReference type="ARBA" id="ARBA00022679"/>
    </source>
</evidence>
<dbReference type="InterPro" id="IPR043129">
    <property type="entry name" value="ATPase_NBD"/>
</dbReference>
<dbReference type="NCBIfam" id="TIGR01311">
    <property type="entry name" value="glycerol_kin"/>
    <property type="match status" value="1"/>
</dbReference>
<keyword evidence="5 9" id="KW-0418">Kinase</keyword>
<dbReference type="AlphaFoldDB" id="A0A832MKV4"/>
<evidence type="ECO:0000259" key="11">
    <source>
        <dbReference type="Pfam" id="PF00370"/>
    </source>
</evidence>
<reference evidence="13" key="1">
    <citation type="journal article" date="2020" name="mSystems">
        <title>Genome- and Community-Level Interaction Insights into Carbon Utilization and Element Cycling Functions of Hydrothermarchaeota in Hydrothermal Sediment.</title>
        <authorList>
            <person name="Zhou Z."/>
            <person name="Liu Y."/>
            <person name="Xu W."/>
            <person name="Pan J."/>
            <person name="Luo Z.H."/>
            <person name="Li M."/>
        </authorList>
    </citation>
    <scope>NUCLEOTIDE SEQUENCE [LARGE SCALE GENOMIC DNA]</scope>
    <source>
        <strain evidence="13">SpSt-381</strain>
    </source>
</reference>
<dbReference type="FunFam" id="3.30.420.40:FF:000007">
    <property type="entry name" value="Glycerol kinase"/>
    <property type="match status" value="1"/>
</dbReference>
<comment type="caution">
    <text evidence="9">Lacks conserved residue(s) required for the propagation of feature annotation.</text>
</comment>
<dbReference type="FunFam" id="3.30.420.40:FF:000008">
    <property type="entry name" value="Glycerol kinase"/>
    <property type="match status" value="1"/>
</dbReference>
<feature type="binding site" evidence="9">
    <location>
        <position position="243"/>
    </location>
    <ligand>
        <name>sn-glycerol 3-phosphate</name>
        <dbReference type="ChEBI" id="CHEBI:57597"/>
    </ligand>
</feature>
<sequence>MTRGIVLAIDQGTTGTTALALDRSGRVRARGYAELPQHFPRPGWVEHDPEEIWASVARAARAALARVGRAPLAAIGVTNQRETTVLWDRASGRPAGRAIVWQDRRTAARCAALRRAGLEAEVRRRTGLVLDPYFSATKLEWRLRHDRSLAARARRGALAFGTVDSWLLWRLTGGAVHATDPTNASRTLLFDLRRRRWDDGLLEAFGVPRAMLPEVRPSSGVFGVTRGAGFVPDGVPVAGVAGDQQAALFGQGCVAPGQSKNTYGTGCFLLLHTGDRAVRSRAGLLTTVACDARGGPAYALEGSVFVAGAALQWLRDGLGVLRHAAESEALARSVPDAGGVTFVPAFVGLGAPWWRPDVRGAVFGLTRGTTRAHLVRAALESLALQSRDLVEAMERDAGRRVRALRVDGGATANGFLMQHQADLLGVPVVRPRVVETTALGAGLLAGLAVGFWGSHADADRAREVERVFRPARGAAWRRAEIARWREAVGRLIGAGRT</sequence>
<feature type="binding site" evidence="9">
    <location>
        <position position="82"/>
    </location>
    <ligand>
        <name>glycerol</name>
        <dbReference type="ChEBI" id="CHEBI:17754"/>
    </ligand>
</feature>
<comment type="function">
    <text evidence="9">Key enzyme in the regulation of glycerol uptake and metabolism. Catalyzes the phosphorylation of glycerol to yield sn-glycerol 3-phosphate.</text>
</comment>
<feature type="binding site" evidence="9">
    <location>
        <position position="244"/>
    </location>
    <ligand>
        <name>glycerol</name>
        <dbReference type="ChEBI" id="CHEBI:17754"/>
    </ligand>
</feature>
<feature type="binding site" evidence="9">
    <location>
        <position position="265"/>
    </location>
    <ligand>
        <name>ATP</name>
        <dbReference type="ChEBI" id="CHEBI:30616"/>
    </ligand>
</feature>
<feature type="binding site" evidence="9">
    <location>
        <position position="409"/>
    </location>
    <ligand>
        <name>ADP</name>
        <dbReference type="ChEBI" id="CHEBI:456216"/>
    </ligand>
</feature>
<dbReference type="InterPro" id="IPR005999">
    <property type="entry name" value="Glycerol_kin"/>
</dbReference>
<evidence type="ECO:0000256" key="10">
    <source>
        <dbReference type="RuleBase" id="RU003733"/>
    </source>
</evidence>
<dbReference type="InterPro" id="IPR018483">
    <property type="entry name" value="Carb_kinase_FGGY_CS"/>
</dbReference>
<feature type="binding site" evidence="9">
    <location>
        <position position="14"/>
    </location>
    <ligand>
        <name>ATP</name>
        <dbReference type="ChEBI" id="CHEBI:30616"/>
    </ligand>
</feature>
<feature type="binding site" evidence="9">
    <location>
        <position position="308"/>
    </location>
    <ligand>
        <name>ATP</name>
        <dbReference type="ChEBI" id="CHEBI:30616"/>
    </ligand>
</feature>
<dbReference type="HAMAP" id="MF_00186">
    <property type="entry name" value="Glycerol_kin"/>
    <property type="match status" value="1"/>
</dbReference>
<dbReference type="GO" id="GO:0019563">
    <property type="term" value="P:glycerol catabolic process"/>
    <property type="evidence" value="ECO:0007669"/>
    <property type="project" value="UniProtKB-UniRule"/>
</dbReference>
<dbReference type="PANTHER" id="PTHR10196:SF69">
    <property type="entry name" value="GLYCEROL KINASE"/>
    <property type="match status" value="1"/>
</dbReference>
<feature type="domain" description="Carbohydrate kinase FGGY C-terminal" evidence="12">
    <location>
        <begin position="261"/>
        <end position="448"/>
    </location>
</feature>
<evidence type="ECO:0000259" key="12">
    <source>
        <dbReference type="Pfam" id="PF02782"/>
    </source>
</evidence>
<dbReference type="NCBIfam" id="NF000756">
    <property type="entry name" value="PRK00047.1"/>
    <property type="match status" value="1"/>
</dbReference>
<dbReference type="InterPro" id="IPR000577">
    <property type="entry name" value="Carb_kinase_FGGY"/>
</dbReference>
<evidence type="ECO:0000256" key="7">
    <source>
        <dbReference type="ARBA" id="ARBA00022840"/>
    </source>
</evidence>
<feature type="binding site" evidence="9">
    <location>
        <position position="265"/>
    </location>
    <ligand>
        <name>ADP</name>
        <dbReference type="ChEBI" id="CHEBI:456216"/>
    </ligand>
</feature>
<comment type="pathway">
    <text evidence="1 9">Polyol metabolism; glycerol degradation via glycerol kinase pathway; sn-glycerol 3-phosphate from glycerol: step 1/1.</text>
</comment>
<protein>
    <recommendedName>
        <fullName evidence="9">Glycerol kinase</fullName>
        <ecNumber evidence="9">2.7.1.30</ecNumber>
    </recommendedName>
    <alternativeName>
        <fullName evidence="9">ATP:glycerol 3-phosphotransferase</fullName>
    </alternativeName>
    <alternativeName>
        <fullName evidence="9">Glycerokinase</fullName>
        <shortName evidence="9">GK</shortName>
    </alternativeName>
</protein>
<dbReference type="CDD" id="cd07786">
    <property type="entry name" value="FGGY_EcGK_like"/>
    <property type="match status" value="1"/>
</dbReference>
<organism evidence="13">
    <name type="scientific">Eiseniibacteriota bacterium</name>
    <dbReference type="NCBI Taxonomy" id="2212470"/>
    <lineage>
        <taxon>Bacteria</taxon>
        <taxon>Candidatus Eiseniibacteriota</taxon>
    </lineage>
</organism>
<name>A0A832MKV4_UNCEI</name>
<feature type="binding site" evidence="9">
    <location>
        <position position="133"/>
    </location>
    <ligand>
        <name>sn-glycerol 3-phosphate</name>
        <dbReference type="ChEBI" id="CHEBI:57597"/>
    </ligand>
</feature>
<dbReference type="EMBL" id="DSQF01000025">
    <property type="protein sequence ID" value="HGZ44152.1"/>
    <property type="molecule type" value="Genomic_DNA"/>
</dbReference>
<dbReference type="Pfam" id="PF00370">
    <property type="entry name" value="FGGY_N"/>
    <property type="match status" value="1"/>
</dbReference>
<evidence type="ECO:0000256" key="4">
    <source>
        <dbReference type="ARBA" id="ARBA00022741"/>
    </source>
</evidence>
<dbReference type="EC" id="2.7.1.30" evidence="9"/>
<keyword evidence="7 9" id="KW-0067">ATP-binding</keyword>
<evidence type="ECO:0000256" key="9">
    <source>
        <dbReference type="HAMAP-Rule" id="MF_00186"/>
    </source>
</evidence>
<dbReference type="GO" id="GO:0006072">
    <property type="term" value="P:glycerol-3-phosphate metabolic process"/>
    <property type="evidence" value="ECO:0007669"/>
    <property type="project" value="InterPro"/>
</dbReference>
<feature type="binding site" evidence="9">
    <location>
        <position position="413"/>
    </location>
    <ligand>
        <name>ADP</name>
        <dbReference type="ChEBI" id="CHEBI:456216"/>
    </ligand>
</feature>
<feature type="binding site" evidence="9">
    <location>
        <position position="82"/>
    </location>
    <ligand>
        <name>sn-glycerol 3-phosphate</name>
        <dbReference type="ChEBI" id="CHEBI:57597"/>
    </ligand>
</feature>
<evidence type="ECO:0000256" key="6">
    <source>
        <dbReference type="ARBA" id="ARBA00022798"/>
    </source>
</evidence>
<dbReference type="UniPathway" id="UPA00618">
    <property type="reaction ID" value="UER00672"/>
</dbReference>
<keyword evidence="3 9" id="KW-0808">Transferase</keyword>
<feature type="domain" description="Carbohydrate kinase FGGY N-terminal" evidence="11">
    <location>
        <begin position="5"/>
        <end position="250"/>
    </location>
</feature>
<dbReference type="PIRSF" id="PIRSF000538">
    <property type="entry name" value="GlpK"/>
    <property type="match status" value="1"/>
</dbReference>
<evidence type="ECO:0000256" key="1">
    <source>
        <dbReference type="ARBA" id="ARBA00005190"/>
    </source>
</evidence>
<dbReference type="PANTHER" id="PTHR10196">
    <property type="entry name" value="SUGAR KINASE"/>
    <property type="match status" value="1"/>
</dbReference>
<feature type="binding site" evidence="9">
    <location>
        <position position="312"/>
    </location>
    <ligand>
        <name>ATP</name>
        <dbReference type="ChEBI" id="CHEBI:30616"/>
    </ligand>
</feature>
<dbReference type="SUPFAM" id="SSF53067">
    <property type="entry name" value="Actin-like ATPase domain"/>
    <property type="match status" value="2"/>
</dbReference>
<accession>A0A832MKV4</accession>
<evidence type="ECO:0000256" key="2">
    <source>
        <dbReference type="ARBA" id="ARBA00009156"/>
    </source>
</evidence>
<feature type="binding site" evidence="9">
    <location>
        <position position="133"/>
    </location>
    <ligand>
        <name>glycerol</name>
        <dbReference type="ChEBI" id="CHEBI:17754"/>
    </ligand>
</feature>
<comment type="caution">
    <text evidence="13">The sequence shown here is derived from an EMBL/GenBank/DDBJ whole genome shotgun (WGS) entry which is preliminary data.</text>
</comment>
<dbReference type="InterPro" id="IPR018485">
    <property type="entry name" value="FGGY_C"/>
</dbReference>
<feature type="binding site" evidence="9">
    <location>
        <position position="13"/>
    </location>
    <ligand>
        <name>ADP</name>
        <dbReference type="ChEBI" id="CHEBI:456216"/>
    </ligand>
</feature>
<comment type="activity regulation">
    <text evidence="9">Inhibited by fructose 1,6-bisphosphate (FBP).</text>
</comment>
<dbReference type="GO" id="GO:0004370">
    <property type="term" value="F:glycerol kinase activity"/>
    <property type="evidence" value="ECO:0007669"/>
    <property type="project" value="UniProtKB-UniRule"/>
</dbReference>
<feature type="binding site" evidence="9">
    <location>
        <position position="13"/>
    </location>
    <ligand>
        <name>ATP</name>
        <dbReference type="ChEBI" id="CHEBI:30616"/>
    </ligand>
</feature>